<accession>A0AAU9EZ63</accession>
<dbReference type="InterPro" id="IPR018710">
    <property type="entry name" value="DUF2232"/>
</dbReference>
<organism evidence="2 3">
    <name type="scientific">Helicovermis profundi</name>
    <dbReference type="NCBI Taxonomy" id="3065157"/>
    <lineage>
        <taxon>Bacteria</taxon>
        <taxon>Bacillati</taxon>
        <taxon>Bacillota</taxon>
        <taxon>Clostridia</taxon>
        <taxon>Helicovermis</taxon>
    </lineage>
</organism>
<feature type="transmembrane region" description="Helical" evidence="1">
    <location>
        <begin position="102"/>
        <end position="124"/>
    </location>
</feature>
<evidence type="ECO:0000313" key="3">
    <source>
        <dbReference type="Proteomes" id="UP001321786"/>
    </source>
</evidence>
<proteinExistence type="predicted"/>
<feature type="transmembrane region" description="Helical" evidence="1">
    <location>
        <begin position="228"/>
        <end position="248"/>
    </location>
</feature>
<dbReference type="RefSeq" id="WP_338535996.1">
    <property type="nucleotide sequence ID" value="NZ_AP028654.1"/>
</dbReference>
<dbReference type="PANTHER" id="PTHR41324:SF1">
    <property type="entry name" value="DUF2232 DOMAIN-CONTAINING PROTEIN"/>
    <property type="match status" value="1"/>
</dbReference>
<name>A0AAU9EZ63_9FIRM</name>
<evidence type="ECO:0000256" key="1">
    <source>
        <dbReference type="SAM" id="Phobius"/>
    </source>
</evidence>
<feature type="transmembrane region" description="Helical" evidence="1">
    <location>
        <begin position="254"/>
        <end position="277"/>
    </location>
</feature>
<dbReference type="PANTHER" id="PTHR41324">
    <property type="entry name" value="MEMBRANE PROTEIN-RELATED"/>
    <property type="match status" value="1"/>
</dbReference>
<reference evidence="2 3" key="1">
    <citation type="submission" date="2023-08" db="EMBL/GenBank/DDBJ databases">
        <title>Helicovermis profunda gen. nov., sp. nov., a novel mesophilic, fermentative bacterium within the Bacillota from a deep-sea hydrothermal vent chimney.</title>
        <authorList>
            <person name="Miyazaki U."/>
            <person name="Mizutani D."/>
            <person name="Hashimoto Y."/>
            <person name="Tame A."/>
            <person name="Sawayama S."/>
            <person name="Miyazaki J."/>
            <person name="Takai K."/>
            <person name="Nakagawa S."/>
        </authorList>
    </citation>
    <scope>NUCLEOTIDE SEQUENCE [LARGE SCALE GENOMIC DNA]</scope>
    <source>
        <strain evidence="2 3">S502</strain>
    </source>
</reference>
<sequence>MNNSNTRTILEISIMAVLSTMFYLAAIYVPLIGYLIFLTPIFYAIIGIKNGTDKVFAMIIGSFFMTFMISGFVNAIILVLIGGINGVIFSEIVRHKKNKSTLILSLTGGYVLAFSIGIILVQYLTKIDLFTSINSQVLIYKDVINSTFDSLKTIGTYEESLIENMRVGYIASVDQIISVVKMSLPFLLISISALSSLLTATFGYKILRKLNIEVVEEKKYKDFRYPNHITWGTTLIVVMSFLAIKMGIINSDILSINILLIMMLVFSIQGLSTIFYYMDKKNMNKILKVIFIIVLIFLKPMLVLALLGWTDAIFDFRKINNRTI</sequence>
<dbReference type="KEGG" id="hprf:HLPR_27410"/>
<feature type="transmembrane region" description="Helical" evidence="1">
    <location>
        <begin position="186"/>
        <end position="207"/>
    </location>
</feature>
<dbReference type="EMBL" id="AP028654">
    <property type="protein sequence ID" value="BEP30410.1"/>
    <property type="molecule type" value="Genomic_DNA"/>
</dbReference>
<evidence type="ECO:0008006" key="4">
    <source>
        <dbReference type="Google" id="ProtNLM"/>
    </source>
</evidence>
<evidence type="ECO:0000313" key="2">
    <source>
        <dbReference type="EMBL" id="BEP30410.1"/>
    </source>
</evidence>
<dbReference type="AlphaFoldDB" id="A0AAU9EZ63"/>
<dbReference type="Proteomes" id="UP001321786">
    <property type="component" value="Chromosome"/>
</dbReference>
<dbReference type="Pfam" id="PF09991">
    <property type="entry name" value="DUF2232"/>
    <property type="match status" value="1"/>
</dbReference>
<feature type="transmembrane region" description="Helical" evidence="1">
    <location>
        <begin position="21"/>
        <end position="43"/>
    </location>
</feature>
<feature type="transmembrane region" description="Helical" evidence="1">
    <location>
        <begin position="289"/>
        <end position="309"/>
    </location>
</feature>
<keyword evidence="1" id="KW-0812">Transmembrane</keyword>
<keyword evidence="1" id="KW-0472">Membrane</keyword>
<gene>
    <name evidence="2" type="ORF">HLPR_27410</name>
</gene>
<feature type="transmembrane region" description="Helical" evidence="1">
    <location>
        <begin position="55"/>
        <end position="81"/>
    </location>
</feature>
<keyword evidence="3" id="KW-1185">Reference proteome</keyword>
<keyword evidence="1" id="KW-1133">Transmembrane helix</keyword>
<protein>
    <recommendedName>
        <fullName evidence="4">DUF2232 domain-containing protein</fullName>
    </recommendedName>
</protein>